<dbReference type="AlphaFoldDB" id="W9RE65"/>
<protein>
    <submittedName>
        <fullName evidence="1">Uncharacterized protein</fullName>
    </submittedName>
</protein>
<dbReference type="EMBL" id="KE344640">
    <property type="protein sequence ID" value="EXB73707.1"/>
    <property type="molecule type" value="Genomic_DNA"/>
</dbReference>
<proteinExistence type="predicted"/>
<evidence type="ECO:0000313" key="2">
    <source>
        <dbReference type="Proteomes" id="UP000030645"/>
    </source>
</evidence>
<dbReference type="Proteomes" id="UP000030645">
    <property type="component" value="Unassembled WGS sequence"/>
</dbReference>
<accession>W9RE65</accession>
<keyword evidence="2" id="KW-1185">Reference proteome</keyword>
<reference evidence="2" key="1">
    <citation type="submission" date="2013-01" db="EMBL/GenBank/DDBJ databases">
        <title>Draft Genome Sequence of a Mulberry Tree, Morus notabilis C.K. Schneid.</title>
        <authorList>
            <person name="He N."/>
            <person name="Zhao S."/>
        </authorList>
    </citation>
    <scope>NUCLEOTIDE SEQUENCE</scope>
</reference>
<organism evidence="1 2">
    <name type="scientific">Morus notabilis</name>
    <dbReference type="NCBI Taxonomy" id="981085"/>
    <lineage>
        <taxon>Eukaryota</taxon>
        <taxon>Viridiplantae</taxon>
        <taxon>Streptophyta</taxon>
        <taxon>Embryophyta</taxon>
        <taxon>Tracheophyta</taxon>
        <taxon>Spermatophyta</taxon>
        <taxon>Magnoliopsida</taxon>
        <taxon>eudicotyledons</taxon>
        <taxon>Gunneridae</taxon>
        <taxon>Pentapetalae</taxon>
        <taxon>rosids</taxon>
        <taxon>fabids</taxon>
        <taxon>Rosales</taxon>
        <taxon>Moraceae</taxon>
        <taxon>Moreae</taxon>
        <taxon>Morus</taxon>
    </lineage>
</organism>
<gene>
    <name evidence="1" type="ORF">L484_026873</name>
</gene>
<name>W9RE65_9ROSA</name>
<evidence type="ECO:0000313" key="1">
    <source>
        <dbReference type="EMBL" id="EXB73707.1"/>
    </source>
</evidence>
<sequence>MKDPCFDSHLGFACSRSIVARGNDAYVTKMLLKECNSRVNYIIRHILNLIELLKIEGKSSEMNHIEVTLNALIEAEKLNPQAIAIERY</sequence>